<dbReference type="InterPro" id="IPR001222">
    <property type="entry name" value="Znf_TFIIS"/>
</dbReference>
<name>A0A4T0DV37_AURPU</name>
<dbReference type="GO" id="GO:0003676">
    <property type="term" value="F:nucleic acid binding"/>
    <property type="evidence" value="ECO:0007669"/>
    <property type="project" value="InterPro"/>
</dbReference>
<evidence type="ECO:0000313" key="15">
    <source>
        <dbReference type="Proteomes" id="UP000309076"/>
    </source>
</evidence>
<dbReference type="EMBL" id="QZBU01000559">
    <property type="protein sequence ID" value="TIA64962.1"/>
    <property type="molecule type" value="Genomic_DNA"/>
</dbReference>
<evidence type="ECO:0000256" key="6">
    <source>
        <dbReference type="ARBA" id="ARBA00022833"/>
    </source>
</evidence>
<organism evidence="13 14">
    <name type="scientific">Aureobasidium pullulans</name>
    <name type="common">Black yeast</name>
    <name type="synonym">Pullularia pullulans</name>
    <dbReference type="NCBI Taxonomy" id="5580"/>
    <lineage>
        <taxon>Eukaryota</taxon>
        <taxon>Fungi</taxon>
        <taxon>Dikarya</taxon>
        <taxon>Ascomycota</taxon>
        <taxon>Pezizomycotina</taxon>
        <taxon>Dothideomycetes</taxon>
        <taxon>Dothideomycetidae</taxon>
        <taxon>Dothideales</taxon>
        <taxon>Saccotheciaceae</taxon>
        <taxon>Aureobasidium</taxon>
    </lineage>
</organism>
<evidence type="ECO:0000256" key="2">
    <source>
        <dbReference type="ARBA" id="ARBA00011730"/>
    </source>
</evidence>
<evidence type="ECO:0000256" key="7">
    <source>
        <dbReference type="ARBA" id="ARBA00023242"/>
    </source>
</evidence>
<dbReference type="GO" id="GO:0006283">
    <property type="term" value="P:transcription-coupled nucleotide-excision repair"/>
    <property type="evidence" value="ECO:0007669"/>
    <property type="project" value="TreeGrafter"/>
</dbReference>
<keyword evidence="4 10" id="KW-0479">Metal-binding</keyword>
<dbReference type="SMART" id="SM00440">
    <property type="entry name" value="ZnF_C2C2"/>
    <property type="match status" value="1"/>
</dbReference>
<keyword evidence="5 9" id="KW-0863">Zinc-finger</keyword>
<evidence type="ECO:0000259" key="11">
    <source>
        <dbReference type="PROSITE" id="PS51133"/>
    </source>
</evidence>
<dbReference type="SMART" id="SM00661">
    <property type="entry name" value="RPOL9"/>
    <property type="match status" value="1"/>
</dbReference>
<protein>
    <recommendedName>
        <fullName evidence="3">DNA-directed RNA polymerase II subunit RPB9</fullName>
    </recommendedName>
    <alternativeName>
        <fullName evidence="8">DNA-directed RNA polymerase II subunit 9</fullName>
    </alternativeName>
</protein>
<dbReference type="Pfam" id="PF02150">
    <property type="entry name" value="Zn_ribbon_RPB9"/>
    <property type="match status" value="1"/>
</dbReference>
<evidence type="ECO:0000313" key="14">
    <source>
        <dbReference type="Proteomes" id="UP000304947"/>
    </source>
</evidence>
<dbReference type="InterPro" id="IPR034012">
    <property type="entry name" value="Zn_ribbon_RPB9_C"/>
</dbReference>
<dbReference type="EMBL" id="QZAM01000168">
    <property type="protein sequence ID" value="THW39279.1"/>
    <property type="molecule type" value="Genomic_DNA"/>
</dbReference>
<dbReference type="Proteomes" id="UP000304947">
    <property type="component" value="Unassembled WGS sequence"/>
</dbReference>
<keyword evidence="10" id="KW-0240">DNA-directed RNA polymerase</keyword>
<dbReference type="GO" id="GO:0005730">
    <property type="term" value="C:nucleolus"/>
    <property type="evidence" value="ECO:0007669"/>
    <property type="project" value="UniProtKB-SubCell"/>
</dbReference>
<dbReference type="CDD" id="cd10508">
    <property type="entry name" value="Zn-ribbon_RPB9"/>
    <property type="match status" value="1"/>
</dbReference>
<dbReference type="PANTHER" id="PTHR11239:SF1">
    <property type="entry name" value="DNA-DIRECTED RNA POLYMERASE II SUBUNIT RPB9"/>
    <property type="match status" value="1"/>
</dbReference>
<evidence type="ECO:0000256" key="3">
    <source>
        <dbReference type="ARBA" id="ARBA00015926"/>
    </source>
</evidence>
<dbReference type="AlphaFoldDB" id="A0A4T0DV37"/>
<keyword evidence="7" id="KW-0539">Nucleus</keyword>
<dbReference type="Gene3D" id="2.20.25.10">
    <property type="match status" value="2"/>
</dbReference>
<comment type="subcellular location">
    <subcellularLocation>
        <location evidence="1">Nucleus</location>
        <location evidence="1">Nucleolus</location>
    </subcellularLocation>
</comment>
<comment type="similarity">
    <text evidence="10">Belongs to the archaeal rpoM/eukaryotic RPA12/RPB9/RPC11 RNA polymerase family.</text>
</comment>
<sequence length="222" mass="24630">MRSRHLARPRDPLTLALATTCSQSPSPCAITIANTANTATTTTPPHHHTRCAPSILTTAVAPRPSSNHRFAYPTSVFARLANPICSTSKNTFMASHDSPSDDTAVTQNDRIKFRFCRECSNMLYPREDKETNQLIFQCRNCQWPTAVGPTCIYRNEVSHNLRETAGVVTDVASDPTLPHVERDCENPRCGGRDAVFFQSQQRNSETGMKLFYVCCECGKTST</sequence>
<dbReference type="GO" id="GO:0003899">
    <property type="term" value="F:DNA-directed RNA polymerase activity"/>
    <property type="evidence" value="ECO:0007669"/>
    <property type="project" value="InterPro"/>
</dbReference>
<evidence type="ECO:0000256" key="4">
    <source>
        <dbReference type="ARBA" id="ARBA00022723"/>
    </source>
</evidence>
<dbReference type="InterPro" id="IPR001529">
    <property type="entry name" value="Zn_ribbon_RPB9"/>
</dbReference>
<gene>
    <name evidence="13" type="ORF">D6C83_02539</name>
    <name evidence="12" type="ORF">D6D21_07374</name>
</gene>
<keyword evidence="10" id="KW-0804">Transcription</keyword>
<evidence type="ECO:0000313" key="12">
    <source>
        <dbReference type="EMBL" id="THW39279.1"/>
    </source>
</evidence>
<dbReference type="Proteomes" id="UP000309076">
    <property type="component" value="Unassembled WGS sequence"/>
</dbReference>
<dbReference type="Pfam" id="PF01096">
    <property type="entry name" value="Zn_ribbon_TFIIS"/>
    <property type="match status" value="1"/>
</dbReference>
<dbReference type="GO" id="GO:0008270">
    <property type="term" value="F:zinc ion binding"/>
    <property type="evidence" value="ECO:0007669"/>
    <property type="project" value="UniProtKB-KW"/>
</dbReference>
<keyword evidence="6" id="KW-0862">Zinc</keyword>
<accession>A0A4T0DV37</accession>
<dbReference type="GO" id="GO:0001193">
    <property type="term" value="P:maintenance of transcriptional fidelity during transcription elongation by RNA polymerase II"/>
    <property type="evidence" value="ECO:0007669"/>
    <property type="project" value="TreeGrafter"/>
</dbReference>
<comment type="caution">
    <text evidence="13">The sequence shown here is derived from an EMBL/GenBank/DDBJ whole genome shotgun (WGS) entry which is preliminary data.</text>
</comment>
<evidence type="ECO:0000256" key="5">
    <source>
        <dbReference type="ARBA" id="ARBA00022771"/>
    </source>
</evidence>
<comment type="subunit">
    <text evidence="2">Component of the RNA polymerase II (Pol II) complex consisting of 12 subunits.</text>
</comment>
<dbReference type="PROSITE" id="PS51133">
    <property type="entry name" value="ZF_TFIIS_2"/>
    <property type="match status" value="1"/>
</dbReference>
<dbReference type="GO" id="GO:0005665">
    <property type="term" value="C:RNA polymerase II, core complex"/>
    <property type="evidence" value="ECO:0007669"/>
    <property type="project" value="TreeGrafter"/>
</dbReference>
<reference evidence="14 15" key="1">
    <citation type="submission" date="2018-10" db="EMBL/GenBank/DDBJ databases">
        <title>Fifty Aureobasidium pullulans genomes reveal a recombining polyextremotolerant generalist.</title>
        <authorList>
            <person name="Gostincar C."/>
            <person name="Turk M."/>
            <person name="Zajc J."/>
            <person name="Gunde-Cimerman N."/>
        </authorList>
    </citation>
    <scope>NUCLEOTIDE SEQUENCE [LARGE SCALE GENOMIC DNA]</scope>
    <source>
        <strain evidence="12 15">EXF-10796</strain>
        <strain evidence="13 14">EXF-3380</strain>
    </source>
</reference>
<feature type="domain" description="TFIIS-type" evidence="11">
    <location>
        <begin position="180"/>
        <end position="222"/>
    </location>
</feature>
<proteinExistence type="inferred from homology"/>
<evidence type="ECO:0000256" key="10">
    <source>
        <dbReference type="RuleBase" id="RU003474"/>
    </source>
</evidence>
<evidence type="ECO:0000256" key="9">
    <source>
        <dbReference type="PROSITE-ProRule" id="PRU00472"/>
    </source>
</evidence>
<dbReference type="GO" id="GO:0006367">
    <property type="term" value="P:transcription initiation at RNA polymerase II promoter"/>
    <property type="evidence" value="ECO:0007669"/>
    <property type="project" value="TreeGrafter"/>
</dbReference>
<evidence type="ECO:0000256" key="8">
    <source>
        <dbReference type="ARBA" id="ARBA00042129"/>
    </source>
</evidence>
<dbReference type="InterPro" id="IPR012164">
    <property type="entry name" value="Rpa12/Rpb9/Rpc10/TFS"/>
</dbReference>
<dbReference type="SUPFAM" id="SSF57783">
    <property type="entry name" value="Zinc beta-ribbon"/>
    <property type="match status" value="2"/>
</dbReference>
<evidence type="ECO:0000313" key="13">
    <source>
        <dbReference type="EMBL" id="TIA64962.1"/>
    </source>
</evidence>
<dbReference type="PANTHER" id="PTHR11239">
    <property type="entry name" value="DNA-DIRECTED RNA POLYMERASE"/>
    <property type="match status" value="1"/>
</dbReference>
<evidence type="ECO:0000256" key="1">
    <source>
        <dbReference type="ARBA" id="ARBA00004604"/>
    </source>
</evidence>